<gene>
    <name evidence="1" type="ORF">AABB24_002062</name>
</gene>
<organism evidence="1 2">
    <name type="scientific">Solanum stoloniferum</name>
    <dbReference type="NCBI Taxonomy" id="62892"/>
    <lineage>
        <taxon>Eukaryota</taxon>
        <taxon>Viridiplantae</taxon>
        <taxon>Streptophyta</taxon>
        <taxon>Embryophyta</taxon>
        <taxon>Tracheophyta</taxon>
        <taxon>Spermatophyta</taxon>
        <taxon>Magnoliopsida</taxon>
        <taxon>eudicotyledons</taxon>
        <taxon>Gunneridae</taxon>
        <taxon>Pentapetalae</taxon>
        <taxon>asterids</taxon>
        <taxon>lamiids</taxon>
        <taxon>Solanales</taxon>
        <taxon>Solanaceae</taxon>
        <taxon>Solanoideae</taxon>
        <taxon>Solaneae</taxon>
        <taxon>Solanum</taxon>
    </lineage>
</organism>
<evidence type="ECO:0008006" key="3">
    <source>
        <dbReference type="Google" id="ProtNLM"/>
    </source>
</evidence>
<proteinExistence type="predicted"/>
<feature type="non-terminal residue" evidence="1">
    <location>
        <position position="1"/>
    </location>
</feature>
<dbReference type="AlphaFoldDB" id="A0ABD2VMV9"/>
<name>A0ABD2VMV9_9SOLN</name>
<accession>A0ABD2VMV9</accession>
<dbReference type="Proteomes" id="UP001627284">
    <property type="component" value="Unassembled WGS sequence"/>
</dbReference>
<evidence type="ECO:0000313" key="2">
    <source>
        <dbReference type="Proteomes" id="UP001627284"/>
    </source>
</evidence>
<reference evidence="1 2" key="1">
    <citation type="submission" date="2024-05" db="EMBL/GenBank/DDBJ databases">
        <title>De novo assembly of an allotetraploid wild potato.</title>
        <authorList>
            <person name="Hosaka A.J."/>
        </authorList>
    </citation>
    <scope>NUCLEOTIDE SEQUENCE [LARGE SCALE GENOMIC DNA]</scope>
    <source>
        <tissue evidence="1">Young leaves</tissue>
    </source>
</reference>
<protein>
    <recommendedName>
        <fullName evidence="3">Secreted protein</fullName>
    </recommendedName>
</protein>
<dbReference type="EMBL" id="JBJKTR010000001">
    <property type="protein sequence ID" value="KAL3382324.1"/>
    <property type="molecule type" value="Genomic_DNA"/>
</dbReference>
<sequence length="107" mass="12014">FSFFPIIFQISLLPPLSLHRFSLEKCSTSKIACTPRCGGGATTRRWRGRLLHIRFGKSSDGPNGCDTRSKTLDLMTRPNYSTLRFSSFTHPPCFFSFSSPLCNFGSI</sequence>
<keyword evidence="2" id="KW-1185">Reference proteome</keyword>
<evidence type="ECO:0000313" key="1">
    <source>
        <dbReference type="EMBL" id="KAL3382324.1"/>
    </source>
</evidence>
<comment type="caution">
    <text evidence="1">The sequence shown here is derived from an EMBL/GenBank/DDBJ whole genome shotgun (WGS) entry which is preliminary data.</text>
</comment>